<keyword evidence="2" id="KW-0560">Oxidoreductase</keyword>
<dbReference type="GO" id="GO:0004497">
    <property type="term" value="F:monooxygenase activity"/>
    <property type="evidence" value="ECO:0007669"/>
    <property type="project" value="UniProtKB-KW"/>
</dbReference>
<dbReference type="InterPro" id="IPR011251">
    <property type="entry name" value="Luciferase-like_dom"/>
</dbReference>
<dbReference type="GO" id="GO:0016705">
    <property type="term" value="F:oxidoreductase activity, acting on paired donors, with incorporation or reduction of molecular oxygen"/>
    <property type="evidence" value="ECO:0007669"/>
    <property type="project" value="InterPro"/>
</dbReference>
<evidence type="ECO:0000313" key="2">
    <source>
        <dbReference type="EMBL" id="PXX40976.1"/>
    </source>
</evidence>
<evidence type="ECO:0000259" key="1">
    <source>
        <dbReference type="Pfam" id="PF00296"/>
    </source>
</evidence>
<dbReference type="InterPro" id="IPR036661">
    <property type="entry name" value="Luciferase-like_sf"/>
</dbReference>
<feature type="domain" description="Luciferase-like" evidence="1">
    <location>
        <begin position="4"/>
        <end position="58"/>
    </location>
</feature>
<dbReference type="AlphaFoldDB" id="A0A318IXJ7"/>
<gene>
    <name evidence="2" type="ORF">NA66_1001586</name>
</gene>
<protein>
    <submittedName>
        <fullName evidence="2">Luciferase-like monooxygenase</fullName>
    </submittedName>
</protein>
<dbReference type="Pfam" id="PF00296">
    <property type="entry name" value="Bac_luciferase"/>
    <property type="match status" value="1"/>
</dbReference>
<sequence length="64" mass="6985">MRAPETFLAYLAGRTTRIGLGHGVVCLPPAMNHPIKVAERVVLLDILSGGRVHSGVVRRIRIRS</sequence>
<comment type="caution">
    <text evidence="2">The sequence shown here is derived from an EMBL/GenBank/DDBJ whole genome shotgun (WGS) entry which is preliminary data.</text>
</comment>
<dbReference type="Gene3D" id="3.20.20.30">
    <property type="entry name" value="Luciferase-like domain"/>
    <property type="match status" value="1"/>
</dbReference>
<keyword evidence="2" id="KW-0503">Monooxygenase</keyword>
<reference evidence="2 3" key="1">
    <citation type="submission" date="2018-05" db="EMBL/GenBank/DDBJ databases">
        <title>Comparative genomics of bacterial root endophytes of switchgrass collected from native prairies over two seasons.</title>
        <authorList>
            <person name="Tang Y."/>
        </authorList>
    </citation>
    <scope>NUCLEOTIDE SEQUENCE [LARGE SCALE GENOMIC DNA]</scope>
    <source>
        <strain evidence="2 3">NFIX32</strain>
    </source>
</reference>
<accession>A0A318IXJ7</accession>
<dbReference type="EMBL" id="QJJY01000001">
    <property type="protein sequence ID" value="PXX40976.1"/>
    <property type="molecule type" value="Genomic_DNA"/>
</dbReference>
<evidence type="ECO:0000313" key="3">
    <source>
        <dbReference type="Proteomes" id="UP000247755"/>
    </source>
</evidence>
<organism evidence="2 3">
    <name type="scientific">Burkholderia pyrrocinia</name>
    <name type="common">Pseudomonas pyrrocinia</name>
    <dbReference type="NCBI Taxonomy" id="60550"/>
    <lineage>
        <taxon>Bacteria</taxon>
        <taxon>Pseudomonadati</taxon>
        <taxon>Pseudomonadota</taxon>
        <taxon>Betaproteobacteria</taxon>
        <taxon>Burkholderiales</taxon>
        <taxon>Burkholderiaceae</taxon>
        <taxon>Burkholderia</taxon>
        <taxon>Burkholderia cepacia complex</taxon>
    </lineage>
</organism>
<dbReference type="SUPFAM" id="SSF51679">
    <property type="entry name" value="Bacterial luciferase-like"/>
    <property type="match status" value="1"/>
</dbReference>
<proteinExistence type="predicted"/>
<dbReference type="Proteomes" id="UP000247755">
    <property type="component" value="Unassembled WGS sequence"/>
</dbReference>
<name>A0A318IXJ7_BURPY</name>